<evidence type="ECO:0000256" key="3">
    <source>
        <dbReference type="SAM" id="MobiDB-lite"/>
    </source>
</evidence>
<dbReference type="SUPFAM" id="SSF47240">
    <property type="entry name" value="Ferritin-like"/>
    <property type="match status" value="1"/>
</dbReference>
<dbReference type="HOGENOM" id="CLU_141525_1_0_2"/>
<dbReference type="KEGG" id="dmu:Desmu_0343"/>
<dbReference type="STRING" id="765177.Desmu_0343"/>
<name>E8R836_DESM0</name>
<dbReference type="Gene3D" id="6.10.140.1960">
    <property type="match status" value="1"/>
</dbReference>
<evidence type="ECO:0000259" key="4">
    <source>
        <dbReference type="Pfam" id="PF02915"/>
    </source>
</evidence>
<reference evidence="6" key="1">
    <citation type="submission" date="2010-11" db="EMBL/GenBank/DDBJ databases">
        <title>The complete genome of Desulfurococcus mucosus DSM 2162.</title>
        <authorList>
            <consortium name="US DOE Joint Genome Institute (JGI-PGF)"/>
            <person name="Lucas S."/>
            <person name="Copeland A."/>
            <person name="Lapidus A."/>
            <person name="Bruce D."/>
            <person name="Goodwin L."/>
            <person name="Pitluck S."/>
            <person name="Kyrpides N."/>
            <person name="Mavromatis K."/>
            <person name="Pagani I."/>
            <person name="Ivanova N."/>
            <person name="Ovchinnikova G."/>
            <person name="Chertkov O."/>
            <person name="Held B."/>
            <person name="Brettin T."/>
            <person name="Detter J.C."/>
            <person name="Tapia R."/>
            <person name="Han C."/>
            <person name="Land M."/>
            <person name="Hauser L."/>
            <person name="Markowitz V."/>
            <person name="Cheng J.-F."/>
            <person name="Hugenholtz P."/>
            <person name="Woyke T."/>
            <person name="Wu D."/>
            <person name="Wirth R."/>
            <person name="Bilek Y."/>
            <person name="Hader T."/>
            <person name="Klenk H.-P."/>
            <person name="Eisen J.A."/>
        </authorList>
    </citation>
    <scope>NUCLEOTIDE SEQUENCE [LARGE SCALE GENOMIC DNA]</scope>
    <source>
        <strain evidence="6">ATCC 35584 / DSM 2162 / JCM 9187 / O7/1</strain>
    </source>
</reference>
<dbReference type="PANTHER" id="PTHR37165:SF1">
    <property type="entry name" value="TYPE 1 ENCAPSULIN SHELL PROTEIN"/>
    <property type="match status" value="1"/>
</dbReference>
<dbReference type="AlphaFoldDB" id="E8R836"/>
<dbReference type="EMBL" id="CP002363">
    <property type="protein sequence ID" value="ADV64662.1"/>
    <property type="molecule type" value="Genomic_DNA"/>
</dbReference>
<keyword evidence="6" id="KW-1185">Reference proteome</keyword>
<dbReference type="eggNOG" id="arCOG05908">
    <property type="taxonomic scope" value="Archaea"/>
</dbReference>
<accession>E8R836</accession>
<comment type="subcellular location">
    <subcellularLocation>
        <location evidence="1">Encapsulin nanocompartment</location>
    </subcellularLocation>
</comment>
<dbReference type="PANTHER" id="PTHR37165">
    <property type="entry name" value="PEPTIDASE U56 FAMILY"/>
    <property type="match status" value="1"/>
</dbReference>
<dbReference type="Pfam" id="PF02915">
    <property type="entry name" value="Rubrerythrin"/>
    <property type="match status" value="1"/>
</dbReference>
<dbReference type="InterPro" id="IPR051429">
    <property type="entry name" value="Encapsulin_nc"/>
</dbReference>
<feature type="domain" description="Rubrerythrin diiron-binding" evidence="4">
    <location>
        <begin position="22"/>
        <end position="80"/>
    </location>
</feature>
<evidence type="ECO:0000313" key="6">
    <source>
        <dbReference type="Proteomes" id="UP000001068"/>
    </source>
</evidence>
<dbReference type="OrthoDB" id="60579at2157"/>
<feature type="region of interest" description="Disordered" evidence="3">
    <location>
        <begin position="82"/>
        <end position="105"/>
    </location>
</feature>
<dbReference type="Proteomes" id="UP000001068">
    <property type="component" value="Chromosome"/>
</dbReference>
<protein>
    <submittedName>
        <fullName evidence="5">Rubrerythrin</fullName>
    </submittedName>
</protein>
<gene>
    <name evidence="5" type="ordered locus">Desmu_0343</name>
</gene>
<reference evidence="5 6" key="2">
    <citation type="journal article" date="2011" name="Stand. Genomic Sci.">
        <title>Complete genome sequence of Desulfurococcus mucosus type strain (O7/1).</title>
        <authorList>
            <person name="Wirth R."/>
            <person name="Chertkov O."/>
            <person name="Held B."/>
            <person name="Lapidus A."/>
            <person name="Nolan M."/>
            <person name="Lucas S."/>
            <person name="Hammon N."/>
            <person name="Deshpande S."/>
            <person name="Cheng J.F."/>
            <person name="Tapia R."/>
            <person name="Han C."/>
            <person name="Goodwin L."/>
            <person name="Pitluck S."/>
            <person name="Liolios K."/>
            <person name="Ioanna P."/>
            <person name="Ivanova N."/>
            <person name="Mavromatis K."/>
            <person name="Mikhailova N."/>
            <person name="Pati A."/>
            <person name="Chen A."/>
            <person name="Palaniappan K."/>
            <person name="Land M."/>
            <person name="Hauser L."/>
            <person name="Chang Y.J."/>
            <person name="Jeffries C.D."/>
            <person name="Bilek Y."/>
            <person name="Hader T."/>
            <person name="Rohde M."/>
            <person name="Spring S."/>
            <person name="Sikorski J."/>
            <person name="Goker M."/>
            <person name="Woyke T."/>
            <person name="Bristow J."/>
            <person name="Eisen J.A."/>
            <person name="Markowitz V."/>
            <person name="Hugenholtz P."/>
            <person name="Kyrpides N.C."/>
            <person name="Klenk H.P."/>
        </authorList>
    </citation>
    <scope>NUCLEOTIDE SEQUENCE [LARGE SCALE GENOMIC DNA]</scope>
    <source>
        <strain evidence="6">ATCC 35584 / DSM 2162 / JCM 9187 / O7/1</strain>
    </source>
</reference>
<dbReference type="GO" id="GO:0140737">
    <property type="term" value="C:encapsulin nanocompartment"/>
    <property type="evidence" value="ECO:0007669"/>
    <property type="project" value="UniProtKB-SubCell"/>
</dbReference>
<dbReference type="GeneID" id="10153036"/>
<sequence length="105" mass="11860">MMSKNPLILQPGRKLTREEIAEALRLSIIAELDAVNLYLQLARSIDDENVRKVFEDVANEEKTHIGEFLALLEALDPEQSKRLGEGASEVKELTGQRHSYKGLKE</sequence>
<evidence type="ECO:0000256" key="2">
    <source>
        <dbReference type="ARBA" id="ARBA00033787"/>
    </source>
</evidence>
<keyword evidence="2" id="KW-1284">Encapsulin nanocompartment</keyword>
<evidence type="ECO:0000313" key="5">
    <source>
        <dbReference type="EMBL" id="ADV64662.1"/>
    </source>
</evidence>
<evidence type="ECO:0000256" key="1">
    <source>
        <dbReference type="ARBA" id="ARBA00033738"/>
    </source>
</evidence>
<dbReference type="GO" id="GO:0016491">
    <property type="term" value="F:oxidoreductase activity"/>
    <property type="evidence" value="ECO:0007669"/>
    <property type="project" value="InterPro"/>
</dbReference>
<dbReference type="RefSeq" id="WP_013561884.1">
    <property type="nucleotide sequence ID" value="NC_014961.1"/>
</dbReference>
<dbReference type="InterPro" id="IPR009078">
    <property type="entry name" value="Ferritin-like_SF"/>
</dbReference>
<feature type="compositionally biased region" description="Basic and acidic residues" evidence="3">
    <location>
        <begin position="82"/>
        <end position="95"/>
    </location>
</feature>
<proteinExistence type="predicted"/>
<organism evidence="5 6">
    <name type="scientific">Desulfurococcus mucosus (strain ATCC 35584 / DSM 2162 / JCM 9187 / O7/1)</name>
    <dbReference type="NCBI Taxonomy" id="765177"/>
    <lineage>
        <taxon>Archaea</taxon>
        <taxon>Thermoproteota</taxon>
        <taxon>Thermoprotei</taxon>
        <taxon>Desulfurococcales</taxon>
        <taxon>Desulfurococcaceae</taxon>
        <taxon>Desulfurococcus</taxon>
    </lineage>
</organism>
<dbReference type="InterPro" id="IPR003251">
    <property type="entry name" value="Rr_diiron-bd_dom"/>
</dbReference>
<dbReference type="GO" id="GO:0046872">
    <property type="term" value="F:metal ion binding"/>
    <property type="evidence" value="ECO:0007669"/>
    <property type="project" value="InterPro"/>
</dbReference>